<organism evidence="2 3">
    <name type="scientific">Adineta ricciae</name>
    <name type="common">Rotifer</name>
    <dbReference type="NCBI Taxonomy" id="249248"/>
    <lineage>
        <taxon>Eukaryota</taxon>
        <taxon>Metazoa</taxon>
        <taxon>Spiralia</taxon>
        <taxon>Gnathifera</taxon>
        <taxon>Rotifera</taxon>
        <taxon>Eurotatoria</taxon>
        <taxon>Bdelloidea</taxon>
        <taxon>Adinetida</taxon>
        <taxon>Adinetidae</taxon>
        <taxon>Adineta</taxon>
    </lineage>
</organism>
<dbReference type="SUPFAM" id="SSF49899">
    <property type="entry name" value="Concanavalin A-like lectins/glucanases"/>
    <property type="match status" value="2"/>
</dbReference>
<reference evidence="2" key="1">
    <citation type="submission" date="2021-02" db="EMBL/GenBank/DDBJ databases">
        <authorList>
            <person name="Nowell W R."/>
        </authorList>
    </citation>
    <scope>NUCLEOTIDE SEQUENCE</scope>
</reference>
<dbReference type="Pfam" id="PF13385">
    <property type="entry name" value="Laminin_G_3"/>
    <property type="match status" value="2"/>
</dbReference>
<keyword evidence="1" id="KW-0472">Membrane</keyword>
<proteinExistence type="predicted"/>
<dbReference type="Gene3D" id="2.60.120.200">
    <property type="match status" value="2"/>
</dbReference>
<dbReference type="Proteomes" id="UP000663852">
    <property type="component" value="Unassembled WGS sequence"/>
</dbReference>
<protein>
    <submittedName>
        <fullName evidence="2">Uncharacterized protein</fullName>
    </submittedName>
</protein>
<feature type="transmembrane region" description="Helical" evidence="1">
    <location>
        <begin position="147"/>
        <end position="170"/>
    </location>
</feature>
<evidence type="ECO:0000313" key="3">
    <source>
        <dbReference type="Proteomes" id="UP000663852"/>
    </source>
</evidence>
<evidence type="ECO:0000256" key="1">
    <source>
        <dbReference type="SAM" id="Phobius"/>
    </source>
</evidence>
<sequence length="641" mass="70487">MKDIRIHRIYPESERRKHNIIQDSVRESVDYIEEYTSESVSSASRQSVLSDDVSVRSESPPIKIIKTSHSFNHPLNAPSSLHTIRTISKPTPSFRSYIVSPISPLYKTVSWIPMKTRLSNDVPSLRSSSKTNKHIGSCQTIPSNISLAVITFGLGIAACIIVILAVLLALKNDSSTTVSSSYTSSSCADNCMMSITPFRDSTIASWPFDSSLSDENNIYSALYSNPPNVPYDTGNVGNAVVLSSSQYLYASTHFMNLSYRSWTIEGWLLLSSVSGTRGIFSQCQSASTTDQCLTLSIKNQRLHLGFTNDDLDGSTILTTSSVLWRHVAFVYDYTKMRQSIYLDGVLEATTSASGLLVGPYKGQSGNIFIGRTDSGDYFEGRIDQLQVSERAKSACEILNDATLTAYYAFDIGASYLDSSMNYFHGISNLLITLPGRVNYAYSFQYEYSYFQSQGFTAYQTDEPFSVSLWVNPFVVTGGTLIHLSTNIDGSSDACFDLLALSSSGQLIGQLYESYDCCVCCVVNPLISCPCRGLRNVAGPTMIVNTWTHIVLTYSRSNGLALYTNGTLRGVTDAFSSFPEPAPDYDVRPYMIVGNQRIGGGLHGCLSSSPLVSSGSYRGLIDELRIYSRELTKTEICSLFHV</sequence>
<dbReference type="OrthoDB" id="10051468at2759"/>
<dbReference type="EMBL" id="CAJNOJ010000004">
    <property type="protein sequence ID" value="CAF0740567.1"/>
    <property type="molecule type" value="Genomic_DNA"/>
</dbReference>
<gene>
    <name evidence="2" type="ORF">EDS130_LOCUS1702</name>
</gene>
<evidence type="ECO:0000313" key="2">
    <source>
        <dbReference type="EMBL" id="CAF0740567.1"/>
    </source>
</evidence>
<comment type="caution">
    <text evidence="2">The sequence shown here is derived from an EMBL/GenBank/DDBJ whole genome shotgun (WGS) entry which is preliminary data.</text>
</comment>
<dbReference type="InterPro" id="IPR013320">
    <property type="entry name" value="ConA-like_dom_sf"/>
</dbReference>
<name>A0A813NU12_ADIRI</name>
<dbReference type="AlphaFoldDB" id="A0A813NU12"/>
<keyword evidence="1" id="KW-1133">Transmembrane helix</keyword>
<keyword evidence="1" id="KW-0812">Transmembrane</keyword>
<accession>A0A813NU12</accession>